<sequence>MAVVGSQRESICLSQDDVVYADQQSTSALKCPICQRIFSDPVITQCSHTFCRRCISNTVQCPFDQQIVQSFVSNQIIAEQIDALLVWCKYAFKKFPMSSNDTKNERDEYGCPVKIALKRKKEHEDECPYRFVSCPNACSLNNLRQKKIFRICITIFILAQTDKRQQPM</sequence>
<dbReference type="PANTHER" id="PTHR10131">
    <property type="entry name" value="TNF RECEPTOR ASSOCIATED FACTOR"/>
    <property type="match status" value="1"/>
</dbReference>
<evidence type="ECO:0000259" key="5">
    <source>
        <dbReference type="PROSITE" id="PS50089"/>
    </source>
</evidence>
<dbReference type="Gene3D" id="3.30.40.10">
    <property type="entry name" value="Zinc/RING finger domain, C3HC4 (zinc finger)"/>
    <property type="match status" value="2"/>
</dbReference>
<dbReference type="PROSITE" id="PS00518">
    <property type="entry name" value="ZF_RING_1"/>
    <property type="match status" value="1"/>
</dbReference>
<evidence type="ECO:0000313" key="7">
    <source>
        <dbReference type="Proteomes" id="UP000663852"/>
    </source>
</evidence>
<protein>
    <recommendedName>
        <fullName evidence="5">RING-type domain-containing protein</fullName>
    </recommendedName>
</protein>
<evidence type="ECO:0000256" key="4">
    <source>
        <dbReference type="PROSITE-ProRule" id="PRU00175"/>
    </source>
</evidence>
<dbReference type="InterPro" id="IPR017907">
    <property type="entry name" value="Znf_RING_CS"/>
</dbReference>
<accession>A0A813SV42</accession>
<keyword evidence="2 4" id="KW-0863">Zinc-finger</keyword>
<keyword evidence="3" id="KW-0862">Zinc</keyword>
<evidence type="ECO:0000256" key="3">
    <source>
        <dbReference type="ARBA" id="ARBA00022833"/>
    </source>
</evidence>
<evidence type="ECO:0000256" key="2">
    <source>
        <dbReference type="ARBA" id="ARBA00022771"/>
    </source>
</evidence>
<dbReference type="InterPro" id="IPR027370">
    <property type="entry name" value="Znf-RING_euk"/>
</dbReference>
<dbReference type="Proteomes" id="UP000663852">
    <property type="component" value="Unassembled WGS sequence"/>
</dbReference>
<dbReference type="OrthoDB" id="654191at2759"/>
<dbReference type="SMART" id="SM00184">
    <property type="entry name" value="RING"/>
    <property type="match status" value="1"/>
</dbReference>
<comment type="caution">
    <text evidence="6">The sequence shown here is derived from an EMBL/GenBank/DDBJ whole genome shotgun (WGS) entry which is preliminary data.</text>
</comment>
<dbReference type="Pfam" id="PF13445">
    <property type="entry name" value="zf-RING_UBOX"/>
    <property type="match status" value="1"/>
</dbReference>
<dbReference type="GO" id="GO:0008270">
    <property type="term" value="F:zinc ion binding"/>
    <property type="evidence" value="ECO:0007669"/>
    <property type="project" value="UniProtKB-KW"/>
</dbReference>
<organism evidence="6 7">
    <name type="scientific">Adineta ricciae</name>
    <name type="common">Rotifer</name>
    <dbReference type="NCBI Taxonomy" id="249248"/>
    <lineage>
        <taxon>Eukaryota</taxon>
        <taxon>Metazoa</taxon>
        <taxon>Spiralia</taxon>
        <taxon>Gnathifera</taxon>
        <taxon>Rotifera</taxon>
        <taxon>Eurotatoria</taxon>
        <taxon>Bdelloidea</taxon>
        <taxon>Adinetida</taxon>
        <taxon>Adinetidae</taxon>
        <taxon>Adineta</taxon>
    </lineage>
</organism>
<proteinExistence type="predicted"/>
<dbReference type="SUPFAM" id="SSF49599">
    <property type="entry name" value="TRAF domain-like"/>
    <property type="match status" value="1"/>
</dbReference>
<gene>
    <name evidence="6" type="ORF">EDS130_LOCUS5087</name>
</gene>
<dbReference type="PROSITE" id="PS50089">
    <property type="entry name" value="ZF_RING_2"/>
    <property type="match status" value="1"/>
</dbReference>
<name>A0A813SV42_ADIRI</name>
<evidence type="ECO:0000313" key="6">
    <source>
        <dbReference type="EMBL" id="CAF0805812.1"/>
    </source>
</evidence>
<dbReference type="AlphaFoldDB" id="A0A813SV42"/>
<reference evidence="6" key="1">
    <citation type="submission" date="2021-02" db="EMBL/GenBank/DDBJ databases">
        <authorList>
            <person name="Nowell W R."/>
        </authorList>
    </citation>
    <scope>NUCLEOTIDE SEQUENCE</scope>
</reference>
<dbReference type="EMBL" id="CAJNOJ010000014">
    <property type="protein sequence ID" value="CAF0805812.1"/>
    <property type="molecule type" value="Genomic_DNA"/>
</dbReference>
<keyword evidence="1" id="KW-0479">Metal-binding</keyword>
<dbReference type="InterPro" id="IPR001841">
    <property type="entry name" value="Znf_RING"/>
</dbReference>
<dbReference type="SUPFAM" id="SSF57850">
    <property type="entry name" value="RING/U-box"/>
    <property type="match status" value="1"/>
</dbReference>
<dbReference type="InterPro" id="IPR013083">
    <property type="entry name" value="Znf_RING/FYVE/PHD"/>
</dbReference>
<feature type="domain" description="RING-type" evidence="5">
    <location>
        <begin position="31"/>
        <end position="65"/>
    </location>
</feature>
<evidence type="ECO:0000256" key="1">
    <source>
        <dbReference type="ARBA" id="ARBA00022723"/>
    </source>
</evidence>